<dbReference type="PRINTS" id="PR01211">
    <property type="entry name" value="SYNUCLEIN"/>
</dbReference>
<evidence type="ECO:0000313" key="8">
    <source>
        <dbReference type="Proteomes" id="UP000694542"/>
    </source>
</evidence>
<comment type="similarity">
    <text evidence="2 5">Belongs to the synuclein family.</text>
</comment>
<evidence type="ECO:0000313" key="7">
    <source>
        <dbReference type="Ensembl" id="ENSCAFP00040027440.1"/>
    </source>
</evidence>
<comment type="subcellular location">
    <subcellularLocation>
        <location evidence="1">Cytoplasm</location>
    </subcellularLocation>
</comment>
<feature type="region of interest" description="Disordered" evidence="6">
    <location>
        <begin position="206"/>
        <end position="249"/>
    </location>
</feature>
<sequence length="281" mass="29718">MMMGRPPSKVMPEPASSSPLIRQCRSRTMGGSQAARMDVFMKGLSMAKEGVVAAAEKTKQGVTEAAEKTKEGVLYVGSKTREGVVQGVASVAEKTKEQASHLGGAVFSGAGNIAAATGLVKKEEFPADLKPEEVAQEAAEEPLIEPLMEPEGESYEEPPQVRGGRAGSGFGHPEDCHHPQLGWEVPRKIGLGQGTWHPHFLEPQALGGGSREGGQMGPSTGPQATLPRKVPAVPTFQVPPLPRERGMHCSSLRGRSLRARIWPLGSPTPSSFALPHSTPSL</sequence>
<dbReference type="FunFam" id="1.10.287.700:FF:000001">
    <property type="entry name" value="Alpha-synuclein"/>
    <property type="match status" value="1"/>
</dbReference>
<name>A0A8C0SXC2_CANLF</name>
<protein>
    <recommendedName>
        <fullName evidence="5">Beta-synuclein</fullName>
    </recommendedName>
</protein>
<gene>
    <name evidence="7" type="primary">SNCB</name>
</gene>
<dbReference type="SUPFAM" id="SSF118375">
    <property type="entry name" value="Synuclein"/>
    <property type="match status" value="1"/>
</dbReference>
<feature type="region of interest" description="Disordered" evidence="6">
    <location>
        <begin position="150"/>
        <end position="179"/>
    </location>
</feature>
<evidence type="ECO:0000256" key="1">
    <source>
        <dbReference type="ARBA" id="ARBA00004496"/>
    </source>
</evidence>
<dbReference type="GO" id="GO:0005737">
    <property type="term" value="C:cytoplasm"/>
    <property type="evidence" value="ECO:0007669"/>
    <property type="project" value="UniProtKB-SubCell"/>
</dbReference>
<evidence type="ECO:0000256" key="3">
    <source>
        <dbReference type="ARBA" id="ARBA00022490"/>
    </source>
</evidence>
<dbReference type="PANTHER" id="PTHR13820:SF4">
    <property type="entry name" value="BETA-SYNUCLEIN"/>
    <property type="match status" value="1"/>
</dbReference>
<dbReference type="InterPro" id="IPR002461">
    <property type="entry name" value="Synuclein_beta"/>
</dbReference>
<dbReference type="PANTHER" id="PTHR13820">
    <property type="entry name" value="SYNUCLEIN"/>
    <property type="match status" value="1"/>
</dbReference>
<evidence type="ECO:0000256" key="6">
    <source>
        <dbReference type="SAM" id="MobiDB-lite"/>
    </source>
</evidence>
<keyword evidence="4" id="KW-0677">Repeat</keyword>
<evidence type="ECO:0000256" key="5">
    <source>
        <dbReference type="RuleBase" id="RU361225"/>
    </source>
</evidence>
<evidence type="ECO:0000256" key="2">
    <source>
        <dbReference type="ARBA" id="ARBA00009147"/>
    </source>
</evidence>
<dbReference type="InterPro" id="IPR001058">
    <property type="entry name" value="Synuclein"/>
</dbReference>
<dbReference type="PRINTS" id="PR01213">
    <property type="entry name" value="BSYNUCLEIN"/>
</dbReference>
<evidence type="ECO:0000256" key="4">
    <source>
        <dbReference type="ARBA" id="ARBA00022737"/>
    </source>
</evidence>
<feature type="region of interest" description="Disordered" evidence="6">
    <location>
        <begin position="1"/>
        <end position="20"/>
    </location>
</feature>
<accession>A0A8C0SXC2</accession>
<dbReference type="AlphaFoldDB" id="A0A8C0SXC2"/>
<feature type="compositionally biased region" description="Gly residues" evidence="6">
    <location>
        <begin position="206"/>
        <end position="216"/>
    </location>
</feature>
<dbReference type="OrthoDB" id="9944634at2759"/>
<dbReference type="Pfam" id="PF01387">
    <property type="entry name" value="Synuclein"/>
    <property type="match status" value="1"/>
</dbReference>
<dbReference type="Proteomes" id="UP000694542">
    <property type="component" value="Chromosome 4"/>
</dbReference>
<reference evidence="7" key="2">
    <citation type="submission" date="2025-08" db="UniProtKB">
        <authorList>
            <consortium name="Ensembl"/>
        </authorList>
    </citation>
    <scope>IDENTIFICATION</scope>
</reference>
<dbReference type="Gene3D" id="1.10.287.700">
    <property type="entry name" value="Helix hairpin bin"/>
    <property type="match status" value="1"/>
</dbReference>
<reference evidence="7" key="1">
    <citation type="submission" date="2018-10" db="EMBL/GenBank/DDBJ databases">
        <title>De novo assembly of a Great Dane genome.</title>
        <authorList>
            <person name="Kidd J.M."/>
            <person name="Pendleton A.L."/>
            <person name="Shen F."/>
            <person name="Emery S."/>
        </authorList>
    </citation>
    <scope>NUCLEOTIDE SEQUENCE [LARGE SCALE GENOMIC DNA]</scope>
    <source>
        <strain evidence="7">Great Dane</strain>
    </source>
</reference>
<organism evidence="7 8">
    <name type="scientific">Canis lupus familiaris</name>
    <name type="common">Dog</name>
    <name type="synonym">Canis familiaris</name>
    <dbReference type="NCBI Taxonomy" id="9615"/>
    <lineage>
        <taxon>Eukaryota</taxon>
        <taxon>Metazoa</taxon>
        <taxon>Chordata</taxon>
        <taxon>Craniata</taxon>
        <taxon>Vertebrata</taxon>
        <taxon>Euteleostomi</taxon>
        <taxon>Mammalia</taxon>
        <taxon>Eutheria</taxon>
        <taxon>Laurasiatheria</taxon>
        <taxon>Carnivora</taxon>
        <taxon>Caniformia</taxon>
        <taxon>Canidae</taxon>
        <taxon>Canis</taxon>
    </lineage>
</organism>
<dbReference type="Ensembl" id="ENSCAFT00040031552.1">
    <property type="protein sequence ID" value="ENSCAFP00040027440.1"/>
    <property type="gene ID" value="ENSCAFG00040017060.1"/>
</dbReference>
<proteinExistence type="inferred from homology"/>
<keyword evidence="3" id="KW-0963">Cytoplasm</keyword>